<dbReference type="InterPro" id="IPR003615">
    <property type="entry name" value="HNH_nuc"/>
</dbReference>
<reference evidence="3" key="1">
    <citation type="submission" date="2021-01" db="EMBL/GenBank/DDBJ databases">
        <title>Novel species in genus Nocardioides.</title>
        <authorList>
            <person name="Zhang G."/>
        </authorList>
    </citation>
    <scope>NUCLEOTIDE SEQUENCE</scope>
    <source>
        <strain evidence="3">Zg-536</strain>
    </source>
</reference>
<gene>
    <name evidence="3" type="ORF">JK386_05055</name>
</gene>
<accession>A0A938Y4W6</accession>
<dbReference type="GO" id="GO:0004519">
    <property type="term" value="F:endonuclease activity"/>
    <property type="evidence" value="ECO:0007669"/>
    <property type="project" value="UniProtKB-KW"/>
</dbReference>
<name>A0A938Y4W6_9ACTN</name>
<dbReference type="Pfam" id="PF02720">
    <property type="entry name" value="DUF222"/>
    <property type="match status" value="1"/>
</dbReference>
<proteinExistence type="predicted"/>
<sequence>MDLRSSTAAAEHDGRPVAELLNVLSAGVRRRADLMIDEWAAIVAWADQNVVDAPEHAATVRDSFVDTGVPIAGPGAPLVSEFHLMELIAVLGRSPDGGRVYVGRIIECAWRLPLLYGQVMSGKVATWRAERVADLTRSLNPDAAAFVDRQVASRVGRVGWAEMDRVVATAVLRYDPVAAEARRKEAADHRHFDVGAANENGLAVIGGLLDAADAADLDDAVGRRATLLGRLGSEESLDVRRAVAVGELARNDLELDLLTTDEETGEMVVRSAGRKAEISVHLTDTMLSEVVGDGGEPNSVGRWHEGRRPVLKEQIREWLRTATSISVQPVIDLADCDPVDRYEIPQRHRKQVELRDTTCCFPGCSRRAERCDLDHRIPHAEGGSTCPCDLHPLCRRHHRAKTHSGWRYFVLMPGHLLWRSPHGWFFHVGPNGTQALDPPGHWPDALADPALEPGLDPAA</sequence>
<dbReference type="RefSeq" id="WP_205290575.1">
    <property type="nucleotide sequence ID" value="NZ_CP074406.1"/>
</dbReference>
<dbReference type="EMBL" id="JAERTX010000004">
    <property type="protein sequence ID" value="MBM9459262.1"/>
    <property type="molecule type" value="Genomic_DNA"/>
</dbReference>
<dbReference type="Proteomes" id="UP000663791">
    <property type="component" value="Unassembled WGS sequence"/>
</dbReference>
<comment type="caution">
    <text evidence="3">The sequence shown here is derived from an EMBL/GenBank/DDBJ whole genome shotgun (WGS) entry which is preliminary data.</text>
</comment>
<keyword evidence="3" id="KW-0255">Endonuclease</keyword>
<evidence type="ECO:0000313" key="4">
    <source>
        <dbReference type="Proteomes" id="UP000663791"/>
    </source>
</evidence>
<protein>
    <submittedName>
        <fullName evidence="3">HNH endonuclease</fullName>
    </submittedName>
</protein>
<dbReference type="CDD" id="cd00085">
    <property type="entry name" value="HNHc"/>
    <property type="match status" value="1"/>
</dbReference>
<evidence type="ECO:0000259" key="2">
    <source>
        <dbReference type="Pfam" id="PF02720"/>
    </source>
</evidence>
<keyword evidence="3" id="KW-0378">Hydrolase</keyword>
<feature type="domain" description="DUF222" evidence="2">
    <location>
        <begin position="116"/>
        <end position="356"/>
    </location>
</feature>
<dbReference type="InterPro" id="IPR003870">
    <property type="entry name" value="DUF222"/>
</dbReference>
<evidence type="ECO:0000313" key="3">
    <source>
        <dbReference type="EMBL" id="MBM9459262.1"/>
    </source>
</evidence>
<dbReference type="Gene3D" id="1.10.30.50">
    <property type="match status" value="1"/>
</dbReference>
<evidence type="ECO:0000256" key="1">
    <source>
        <dbReference type="SAM" id="MobiDB-lite"/>
    </source>
</evidence>
<organism evidence="3 4">
    <name type="scientific">Nocardioides faecalis</name>
    <dbReference type="NCBI Taxonomy" id="2803858"/>
    <lineage>
        <taxon>Bacteria</taxon>
        <taxon>Bacillati</taxon>
        <taxon>Actinomycetota</taxon>
        <taxon>Actinomycetes</taxon>
        <taxon>Propionibacteriales</taxon>
        <taxon>Nocardioidaceae</taxon>
        <taxon>Nocardioides</taxon>
    </lineage>
</organism>
<keyword evidence="4" id="KW-1185">Reference proteome</keyword>
<dbReference type="AlphaFoldDB" id="A0A938Y4W6"/>
<keyword evidence="3" id="KW-0540">Nuclease</keyword>
<feature type="region of interest" description="Disordered" evidence="1">
    <location>
        <begin position="436"/>
        <end position="459"/>
    </location>
</feature>